<dbReference type="SUPFAM" id="SSF56399">
    <property type="entry name" value="ADP-ribosylation"/>
    <property type="match status" value="1"/>
</dbReference>
<dbReference type="PROSITE" id="PS51996">
    <property type="entry name" value="TR_MART"/>
    <property type="match status" value="1"/>
</dbReference>
<evidence type="ECO:0000313" key="1">
    <source>
        <dbReference type="EMBL" id="CAJ1408688.1"/>
    </source>
</evidence>
<dbReference type="Proteomes" id="UP001178507">
    <property type="component" value="Unassembled WGS sequence"/>
</dbReference>
<comment type="caution">
    <text evidence="1">The sequence shown here is derived from an EMBL/GenBank/DDBJ whole genome shotgun (WGS) entry which is preliminary data.</text>
</comment>
<organism evidence="1 2">
    <name type="scientific">Effrenium voratum</name>
    <dbReference type="NCBI Taxonomy" id="2562239"/>
    <lineage>
        <taxon>Eukaryota</taxon>
        <taxon>Sar</taxon>
        <taxon>Alveolata</taxon>
        <taxon>Dinophyceae</taxon>
        <taxon>Suessiales</taxon>
        <taxon>Symbiodiniaceae</taxon>
        <taxon>Effrenium</taxon>
    </lineage>
</organism>
<dbReference type="AlphaFoldDB" id="A0AA36JPC9"/>
<proteinExistence type="predicted"/>
<name>A0AA36JPC9_9DINO</name>
<gene>
    <name evidence="1" type="ORF">EVOR1521_LOCUS29967</name>
</gene>
<evidence type="ECO:0008006" key="3">
    <source>
        <dbReference type="Google" id="ProtNLM"/>
    </source>
</evidence>
<evidence type="ECO:0000313" key="2">
    <source>
        <dbReference type="Proteomes" id="UP001178507"/>
    </source>
</evidence>
<sequence>MQVGKDLGLSEQEVSAVLGWTTGDYRLINPIARGQEEVEFEDYPQGVKSKCRLHRAEVLPYVQVLGSALEKLPPASAARLYRGHRRAVELPPGAVLKMPGFTSVSYDMDSALQFATQANQGRSVKRSLLVFQESFSGRCISKLSARKREVEVLFPVDSCFEVAAAAAAADADAAAEAEKAAEELRKTMPEAEVKVVYLRQVESKEDAVILE</sequence>
<protein>
    <recommendedName>
        <fullName evidence="3">NAD(P)(+)--arginine ADP-ribosyltransferase</fullName>
    </recommendedName>
</protein>
<dbReference type="Gene3D" id="3.90.176.10">
    <property type="entry name" value="Toxin ADP-ribosyltransferase, Chain A, domain 1"/>
    <property type="match status" value="1"/>
</dbReference>
<dbReference type="EMBL" id="CAUJNA010003728">
    <property type="protein sequence ID" value="CAJ1408688.1"/>
    <property type="molecule type" value="Genomic_DNA"/>
</dbReference>
<reference evidence="1" key="1">
    <citation type="submission" date="2023-08" db="EMBL/GenBank/DDBJ databases">
        <authorList>
            <person name="Chen Y."/>
            <person name="Shah S."/>
            <person name="Dougan E. K."/>
            <person name="Thang M."/>
            <person name="Chan C."/>
        </authorList>
    </citation>
    <scope>NUCLEOTIDE SEQUENCE</scope>
</reference>
<accession>A0AA36JPC9</accession>
<keyword evidence="2" id="KW-1185">Reference proteome</keyword>